<dbReference type="InterPro" id="IPR010658">
    <property type="entry name" value="Nodulin-like"/>
</dbReference>
<feature type="domain" description="Nodulin-like" evidence="3">
    <location>
        <begin position="3"/>
        <end position="41"/>
    </location>
</feature>
<evidence type="ECO:0000313" key="5">
    <source>
        <dbReference type="Proteomes" id="UP000237000"/>
    </source>
</evidence>
<evidence type="ECO:0000259" key="3">
    <source>
        <dbReference type="Pfam" id="PF06813"/>
    </source>
</evidence>
<sequence length="81" mass="9324">MGMCLFIFLGAHAQAFFDTTNVVSRVHNFSDYSGTIVGIMKVAKRYFLNGNNSSLIEILFVLFCFFFLNDVKIYLKVKFFC</sequence>
<dbReference type="InParanoid" id="A0A2P5F6B2"/>
<evidence type="ECO:0000256" key="1">
    <source>
        <dbReference type="SAM" id="Phobius"/>
    </source>
</evidence>
<dbReference type="Pfam" id="PF06813">
    <property type="entry name" value="Nodulin-like"/>
    <property type="match status" value="1"/>
</dbReference>
<evidence type="ECO:0000256" key="2">
    <source>
        <dbReference type="SAM" id="SignalP"/>
    </source>
</evidence>
<comment type="caution">
    <text evidence="4">The sequence shown here is derived from an EMBL/GenBank/DDBJ whole genome shotgun (WGS) entry which is preliminary data.</text>
</comment>
<name>A0A2P5F6B2_TREOI</name>
<feature type="transmembrane region" description="Helical" evidence="1">
    <location>
        <begin position="55"/>
        <end position="75"/>
    </location>
</feature>
<keyword evidence="5" id="KW-1185">Reference proteome</keyword>
<dbReference type="EMBL" id="JXTC01000059">
    <property type="protein sequence ID" value="PON93320.1"/>
    <property type="molecule type" value="Genomic_DNA"/>
</dbReference>
<dbReference type="Proteomes" id="UP000237000">
    <property type="component" value="Unassembled WGS sequence"/>
</dbReference>
<keyword evidence="1" id="KW-1133">Transmembrane helix</keyword>
<keyword evidence="1" id="KW-0812">Transmembrane</keyword>
<gene>
    <name evidence="4" type="ORF">TorRG33x02_108910</name>
</gene>
<protein>
    <submittedName>
        <fullName evidence="4">Nodulin-like</fullName>
    </submittedName>
</protein>
<proteinExistence type="predicted"/>
<dbReference type="STRING" id="63057.A0A2P5F6B2"/>
<organism evidence="4 5">
    <name type="scientific">Trema orientale</name>
    <name type="common">Charcoal tree</name>
    <name type="synonym">Celtis orientalis</name>
    <dbReference type="NCBI Taxonomy" id="63057"/>
    <lineage>
        <taxon>Eukaryota</taxon>
        <taxon>Viridiplantae</taxon>
        <taxon>Streptophyta</taxon>
        <taxon>Embryophyta</taxon>
        <taxon>Tracheophyta</taxon>
        <taxon>Spermatophyta</taxon>
        <taxon>Magnoliopsida</taxon>
        <taxon>eudicotyledons</taxon>
        <taxon>Gunneridae</taxon>
        <taxon>Pentapetalae</taxon>
        <taxon>rosids</taxon>
        <taxon>fabids</taxon>
        <taxon>Rosales</taxon>
        <taxon>Cannabaceae</taxon>
        <taxon>Trema</taxon>
    </lineage>
</organism>
<accession>A0A2P5F6B2</accession>
<dbReference type="OrthoDB" id="410267at2759"/>
<keyword evidence="2" id="KW-0732">Signal</keyword>
<feature type="chain" id="PRO_5015136881" evidence="2">
    <location>
        <begin position="16"/>
        <end position="81"/>
    </location>
</feature>
<keyword evidence="1" id="KW-0472">Membrane</keyword>
<dbReference type="AlphaFoldDB" id="A0A2P5F6B2"/>
<reference evidence="5" key="1">
    <citation type="submission" date="2016-06" db="EMBL/GenBank/DDBJ databases">
        <title>Parallel loss of symbiosis genes in relatives of nitrogen-fixing non-legume Parasponia.</title>
        <authorList>
            <person name="Van Velzen R."/>
            <person name="Holmer R."/>
            <person name="Bu F."/>
            <person name="Rutten L."/>
            <person name="Van Zeijl A."/>
            <person name="Liu W."/>
            <person name="Santuari L."/>
            <person name="Cao Q."/>
            <person name="Sharma T."/>
            <person name="Shen D."/>
            <person name="Roswanjaya Y."/>
            <person name="Wardhani T."/>
            <person name="Kalhor M.S."/>
            <person name="Jansen J."/>
            <person name="Van den Hoogen J."/>
            <person name="Gungor B."/>
            <person name="Hartog M."/>
            <person name="Hontelez J."/>
            <person name="Verver J."/>
            <person name="Yang W.-C."/>
            <person name="Schijlen E."/>
            <person name="Repin R."/>
            <person name="Schilthuizen M."/>
            <person name="Schranz E."/>
            <person name="Heidstra R."/>
            <person name="Miyata K."/>
            <person name="Fedorova E."/>
            <person name="Kohlen W."/>
            <person name="Bisseling T."/>
            <person name="Smit S."/>
            <person name="Geurts R."/>
        </authorList>
    </citation>
    <scope>NUCLEOTIDE SEQUENCE [LARGE SCALE GENOMIC DNA]</scope>
    <source>
        <strain evidence="5">cv. RG33-2</strain>
    </source>
</reference>
<evidence type="ECO:0000313" key="4">
    <source>
        <dbReference type="EMBL" id="PON93320.1"/>
    </source>
</evidence>
<feature type="signal peptide" evidence="2">
    <location>
        <begin position="1"/>
        <end position="15"/>
    </location>
</feature>